<dbReference type="GO" id="GO:0031145">
    <property type="term" value="P:anaphase-promoting complex-dependent catabolic process"/>
    <property type="evidence" value="ECO:0007669"/>
    <property type="project" value="TreeGrafter"/>
</dbReference>
<feature type="non-terminal residue" evidence="10">
    <location>
        <position position="1856"/>
    </location>
</feature>
<dbReference type="EMBL" id="KN882046">
    <property type="protein sequence ID" value="KIY45780.1"/>
    <property type="molecule type" value="Genomic_DNA"/>
</dbReference>
<dbReference type="GO" id="GO:0007091">
    <property type="term" value="P:metaphase/anaphase transition of mitotic cell cycle"/>
    <property type="evidence" value="ECO:0007669"/>
    <property type="project" value="TreeGrafter"/>
</dbReference>
<dbReference type="OrthoDB" id="26401at2759"/>
<feature type="non-terminal residue" evidence="10">
    <location>
        <position position="1"/>
    </location>
</feature>
<sequence>ATNYLEAQREETSSPRSANESLLLKSIRHALRGTGAGTSEKIHSICVVPRSDSNTHDVEYVSWNSHTVILSSGLIIQKKWCLKHEGEPIQCVCTGIFEINSAPSLPSNSFVQKSPVQDDVNSNRPTFGPFSTIVQQSRHAPKTESLIHVPAIFIFLRTMVRIFLRNGMEYTCALPFIVRQAWPLSPHGVMMQRVLEPTELEEAAETGDDPLPTLFTLVGPFAEPVPVGLTDGIIGGFYPGILSTGPRPPEMRLSDLSEIAARPLKGLPTTAMVVWSSFREASESDHNLFVTIDQESRELAVWRYMYVKPADIPPLSRRRRASRKSRQSRGLSPIRPPVTFNDMRAAPAGPVVPPLESLPQNHVSLGDIALTSLEQGKMMASHWSRKIHIHPISEADAASWQDVSVAVFDHRRNAKNDQCLLAVCFKQSQTLLIFAITPGDDLLLHAHLVKTLSAISVTSIRATRDKIYDLIYVRPDNTLALMMHGTEEVNIRLVKQSSDDAMVLDSSPSRHLTSVVRGPVSCVSLLYDDGTRESACIDLVSHDALVKQALLVFSQALPTDLTFQLHFHFLESWSARHFSTRDGIEFQCFEEALCQTVRLAPSHVLPDPASPFQSLMVSRSHQRFGDDPVLRLCEFPAVKSDKLDAMDGQPHDLLPLVLWSLHCLAEDLRLMADQYELLKTLVPLICRIANLIRPEWTDYWRRMCPDSVPAWPSVSVSGMTFTESRIPVWPPDIAAMLYSRISNPEWTLPAHDILGMSVRFGVSPSLIYGRVEPLPNIRRLYSIYKRLADASIPTGKRAENAVGYMAELGVDESFIDRLALGVAAPIREAMRTCQLSPPSYWRVSAYRAIGRNDLSASCGEEMQFMGGGYRPIKEFINPTDSRKTMGRLVLEAKSASSGEVDVVSGVELGAEMEDFVRIRFGQDRRLDDVARMLNTSTVATIKIMERPDINEHEQAKEHQSHATRMAERTLAIPYGRAMYTFGTILTVNREAYAIPKLEYSVRILPHNITVTPENGVSYEAASWGEFHNGVAAGLRISPTATGIEGSWIAFNKPSELTAQHAGYLYGLGLTGHLREMLTWHTFSYLTPKHDLTSIGVLLGLSAANVGTADPHVTRLLAVHTPALLPIPNVDLNVSLLTQAAGLSGTGLLYMGTKNRRMAEVCLGQIGRRDLIPSDINNEYREAYTYSAAIAFGMIMLGKGSNVPADMDLVSRLTVFIHGDSASDPRRRTSFDLSLTSPAATIALGLMYLRTNRRDITDIMAIPETVLDMNHVQPFLLLIRTIGRALVMWDEIRPTPEWVASQIPHSVRMAMDARNKQQKEIDDALELAYYNIVAGCCFALGLKYAGTARQEAYLIIIRYYDSFTRLVYANVPAFDHRIKRSAVRDGLNLISVALCMVMAGTGEISCLRRLRYSYGVHQQAIYHPGFKYSTHLSTHTSLGLLFLGGGRYTLGTSDSAVACMVAAFFPRYQSVSADNRSYMQALRHLWVIAVEPRCLIARDVDTTEVVYLPVKITMKEGDHTGTTQLISPTLFPDMSKLLSIRVDTPRYWPFYLDTEHLPRHRESLLKSQTLYVKRRTAFLSYVEDPKGSRSLFVRSGSSAGDAAMLDVPQMTDTRVHPAGDVSEFITSFSNDVVFLAFADHFCRPTVEHGFEQLFHSYCHASLLDSILQDKPQTLQSHLTLFKYRHMPCPWRYFQLGVQELRFMADFYGKIFDRRFSGRSENMMRHPLVREETVMAALHDLDDRLTSAKQSARFRYALYQYVNGAPVKTDNERQCAHELAWYLLRNCVPVSSLLVVLKGLARDATAQCSSRPAPDGTDDLTLAEEGILQVLHVTGSKVTTVFGSGWSVRSLREIVGCW</sequence>
<feature type="domain" description="Anaphase-promoting complex subunit 1 N-terminal" evidence="7">
    <location>
        <begin position="59"/>
        <end position="198"/>
    </location>
</feature>
<dbReference type="Pfam" id="PF12859">
    <property type="entry name" value="ANAPC1"/>
    <property type="match status" value="1"/>
</dbReference>
<dbReference type="Pfam" id="PF18122">
    <property type="entry name" value="APC1_C"/>
    <property type="match status" value="1"/>
</dbReference>
<evidence type="ECO:0000259" key="9">
    <source>
        <dbReference type="Pfam" id="PF21282"/>
    </source>
</evidence>
<dbReference type="GO" id="GO:0070979">
    <property type="term" value="P:protein K11-linked ubiquitination"/>
    <property type="evidence" value="ECO:0007669"/>
    <property type="project" value="TreeGrafter"/>
</dbReference>
<keyword evidence="2" id="KW-0132">Cell division</keyword>
<keyword evidence="5" id="KW-0131">Cell cycle</keyword>
<protein>
    <submittedName>
        <fullName evidence="10">Uncharacterized protein</fullName>
    </submittedName>
</protein>
<dbReference type="Proteomes" id="UP000054144">
    <property type="component" value="Unassembled WGS sequence"/>
</dbReference>
<evidence type="ECO:0000313" key="10">
    <source>
        <dbReference type="EMBL" id="KIY45780.1"/>
    </source>
</evidence>
<dbReference type="Gene3D" id="1.25.10.10">
    <property type="entry name" value="Leucine-rich Repeat Variant"/>
    <property type="match status" value="2"/>
</dbReference>
<evidence type="ECO:0000256" key="5">
    <source>
        <dbReference type="ARBA" id="ARBA00023306"/>
    </source>
</evidence>
<dbReference type="InterPro" id="IPR024990">
    <property type="entry name" value="Apc1"/>
</dbReference>
<name>A0A0D7A4W5_9AGAR</name>
<evidence type="ECO:0000256" key="1">
    <source>
        <dbReference type="ARBA" id="ARBA00010547"/>
    </source>
</evidence>
<keyword evidence="11" id="KW-1185">Reference proteome</keyword>
<feature type="compositionally biased region" description="Basic residues" evidence="6">
    <location>
        <begin position="316"/>
        <end position="327"/>
    </location>
</feature>
<evidence type="ECO:0000256" key="2">
    <source>
        <dbReference type="ARBA" id="ARBA00022618"/>
    </source>
</evidence>
<comment type="similarity">
    <text evidence="1">Belongs to the APC1 family.</text>
</comment>
<evidence type="ECO:0000256" key="4">
    <source>
        <dbReference type="ARBA" id="ARBA00022776"/>
    </source>
</evidence>
<dbReference type="GO" id="GO:0060090">
    <property type="term" value="F:molecular adaptor activity"/>
    <property type="evidence" value="ECO:0007669"/>
    <property type="project" value="TreeGrafter"/>
</dbReference>
<dbReference type="PANTHER" id="PTHR12827:SF3">
    <property type="entry name" value="ANAPHASE-PROMOTING COMPLEX SUBUNIT 1"/>
    <property type="match status" value="1"/>
</dbReference>
<dbReference type="PANTHER" id="PTHR12827">
    <property type="entry name" value="MEIOTIC CHECKPOINT REGULATOR TSG24 FAMILY MEMBER"/>
    <property type="match status" value="1"/>
</dbReference>
<evidence type="ECO:0000256" key="6">
    <source>
        <dbReference type="SAM" id="MobiDB-lite"/>
    </source>
</evidence>
<evidence type="ECO:0000259" key="7">
    <source>
        <dbReference type="Pfam" id="PF12859"/>
    </source>
</evidence>
<organism evidence="10 11">
    <name type="scientific">Fistulina hepatica ATCC 64428</name>
    <dbReference type="NCBI Taxonomy" id="1128425"/>
    <lineage>
        <taxon>Eukaryota</taxon>
        <taxon>Fungi</taxon>
        <taxon>Dikarya</taxon>
        <taxon>Basidiomycota</taxon>
        <taxon>Agaricomycotina</taxon>
        <taxon>Agaricomycetes</taxon>
        <taxon>Agaricomycetidae</taxon>
        <taxon>Agaricales</taxon>
        <taxon>Fistulinaceae</taxon>
        <taxon>Fistulina</taxon>
    </lineage>
</organism>
<keyword evidence="3" id="KW-0677">Repeat</keyword>
<dbReference type="InterPro" id="IPR048971">
    <property type="entry name" value="Apc1_3rd"/>
</dbReference>
<gene>
    <name evidence="10" type="ORF">FISHEDRAFT_8253</name>
</gene>
<evidence type="ECO:0000313" key="11">
    <source>
        <dbReference type="Proteomes" id="UP000054144"/>
    </source>
</evidence>
<dbReference type="InterPro" id="IPR041221">
    <property type="entry name" value="APC1_C"/>
</dbReference>
<evidence type="ECO:0000256" key="3">
    <source>
        <dbReference type="ARBA" id="ARBA00022737"/>
    </source>
</evidence>
<feature type="region of interest" description="Disordered" evidence="6">
    <location>
        <begin position="315"/>
        <end position="339"/>
    </location>
</feature>
<feature type="domain" description="Anaphase-promoting complex subunit 1 beta-sandwich" evidence="9">
    <location>
        <begin position="1492"/>
        <end position="1574"/>
    </location>
</feature>
<feature type="domain" description="Anaphase-promoting complex subunit 1 C-terminal" evidence="8">
    <location>
        <begin position="1622"/>
        <end position="1787"/>
    </location>
</feature>
<dbReference type="GO" id="GO:0051301">
    <property type="term" value="P:cell division"/>
    <property type="evidence" value="ECO:0007669"/>
    <property type="project" value="UniProtKB-KW"/>
</dbReference>
<evidence type="ECO:0000259" key="8">
    <source>
        <dbReference type="Pfam" id="PF18122"/>
    </source>
</evidence>
<keyword evidence="4" id="KW-0498">Mitosis</keyword>
<dbReference type="GO" id="GO:0005680">
    <property type="term" value="C:anaphase-promoting complex"/>
    <property type="evidence" value="ECO:0007669"/>
    <property type="project" value="InterPro"/>
</dbReference>
<dbReference type="InterPro" id="IPR011989">
    <property type="entry name" value="ARM-like"/>
</dbReference>
<accession>A0A0D7A4W5</accession>
<proteinExistence type="inferred from homology"/>
<dbReference type="InterPro" id="IPR049255">
    <property type="entry name" value="Apc1_N"/>
</dbReference>
<dbReference type="Pfam" id="PF21282">
    <property type="entry name" value="APC1_3rd"/>
    <property type="match status" value="1"/>
</dbReference>
<reference evidence="10 11" key="1">
    <citation type="journal article" date="2015" name="Fungal Genet. Biol.">
        <title>Evolution of novel wood decay mechanisms in Agaricales revealed by the genome sequences of Fistulina hepatica and Cylindrobasidium torrendii.</title>
        <authorList>
            <person name="Floudas D."/>
            <person name="Held B.W."/>
            <person name="Riley R."/>
            <person name="Nagy L.G."/>
            <person name="Koehler G."/>
            <person name="Ransdell A.S."/>
            <person name="Younus H."/>
            <person name="Chow J."/>
            <person name="Chiniquy J."/>
            <person name="Lipzen A."/>
            <person name="Tritt A."/>
            <person name="Sun H."/>
            <person name="Haridas S."/>
            <person name="LaButti K."/>
            <person name="Ohm R.A."/>
            <person name="Kues U."/>
            <person name="Blanchette R.A."/>
            <person name="Grigoriev I.V."/>
            <person name="Minto R.E."/>
            <person name="Hibbett D.S."/>
        </authorList>
    </citation>
    <scope>NUCLEOTIDE SEQUENCE [LARGE SCALE GENOMIC DNA]</scope>
    <source>
        <strain evidence="10 11">ATCC 64428</strain>
    </source>
</reference>